<dbReference type="GO" id="GO:0051539">
    <property type="term" value="F:4 iron, 4 sulfur cluster binding"/>
    <property type="evidence" value="ECO:0007669"/>
    <property type="project" value="UniProtKB-KW"/>
</dbReference>
<dbReference type="EMBL" id="PP511379">
    <property type="protein sequence ID" value="XCD03711.1"/>
    <property type="molecule type" value="Genomic_DNA"/>
</dbReference>
<dbReference type="SFLD" id="SFLDG01067">
    <property type="entry name" value="SPASM/twitch_domain_containing"/>
    <property type="match status" value="1"/>
</dbReference>
<proteinExistence type="predicted"/>
<dbReference type="Gene3D" id="3.20.20.70">
    <property type="entry name" value="Aldolase class I"/>
    <property type="match status" value="1"/>
</dbReference>
<dbReference type="PANTHER" id="PTHR43787">
    <property type="entry name" value="FEMO COFACTOR BIOSYNTHESIS PROTEIN NIFB-RELATED"/>
    <property type="match status" value="1"/>
</dbReference>
<comment type="cofactor">
    <cofactor evidence="1">
        <name>[4Fe-4S] cluster</name>
        <dbReference type="ChEBI" id="CHEBI:49883"/>
    </cofactor>
</comment>
<keyword evidence="6" id="KW-0411">Iron-sulfur</keyword>
<dbReference type="GO" id="GO:0046872">
    <property type="term" value="F:metal ion binding"/>
    <property type="evidence" value="ECO:0007669"/>
    <property type="project" value="UniProtKB-KW"/>
</dbReference>
<dbReference type="InterPro" id="IPR013785">
    <property type="entry name" value="Aldolase_TIM"/>
</dbReference>
<sequence>MNTLKFQNIREKRQECFNVDEYTFNDFDFDGKKRRVYSNVNLSIFTDDYCNANCKFCVAQLRFENKGQMYKKGRITSDDEYFARLDTVLNRLRPLNPSISITGGEPTKSHRLVPILRLIEKYGYRKRTLTTNGSGLFDVVEDKPILQHITENHFQHLNISKAHFDEATNRRIMQYENGYCSNEDIARIAMFAKANNLRPRMSCLLLKEGINDIDGIIRYLDYYQSLGIDNVIFRETMDYDEQAMSNREKMAYLKENKVRLNDIWRHIDKDDRFTPVKQLLGYYYYVEVYKYQNVDMVSESANLVKLYEQKQLADDVVFEMIFHPNGNLNGSWVDNEDVLLKYK</sequence>
<keyword evidence="5" id="KW-0408">Iron</keyword>
<accession>A0AAU8AWI1</accession>
<evidence type="ECO:0000256" key="4">
    <source>
        <dbReference type="ARBA" id="ARBA00022723"/>
    </source>
</evidence>
<dbReference type="CDD" id="cd01335">
    <property type="entry name" value="Radical_SAM"/>
    <property type="match status" value="1"/>
</dbReference>
<evidence type="ECO:0000256" key="3">
    <source>
        <dbReference type="ARBA" id="ARBA00022691"/>
    </source>
</evidence>
<evidence type="ECO:0000313" key="8">
    <source>
        <dbReference type="EMBL" id="XCD03711.1"/>
    </source>
</evidence>
<keyword evidence="4" id="KW-0479">Metal-binding</keyword>
<dbReference type="SUPFAM" id="SSF102114">
    <property type="entry name" value="Radical SAM enzymes"/>
    <property type="match status" value="1"/>
</dbReference>
<dbReference type="GO" id="GO:0003824">
    <property type="term" value="F:catalytic activity"/>
    <property type="evidence" value="ECO:0007669"/>
    <property type="project" value="InterPro"/>
</dbReference>
<organism evidence="8">
    <name type="scientific">Dulem virus 40</name>
    <dbReference type="NCBI Taxonomy" id="3145758"/>
    <lineage>
        <taxon>Viruses</taxon>
        <taxon>Duplodnaviria</taxon>
        <taxon>Heunggongvirae</taxon>
        <taxon>Uroviricota</taxon>
        <taxon>Caudoviricetes</taxon>
    </lineage>
</organism>
<reference evidence="8" key="1">
    <citation type="submission" date="2024-03" db="EMBL/GenBank/DDBJ databases">
        <title>Diverse circular DNA viruses in blood, oral, and fecal samples of captive lemurs.</title>
        <authorList>
            <person name="Paietta E.N."/>
            <person name="Kraberger S."/>
            <person name="Lund M.C."/>
            <person name="Custer J.M."/>
            <person name="Vargas K.M."/>
            <person name="Ehmke E.E."/>
            <person name="Yoder A.D."/>
            <person name="Varsani A."/>
        </authorList>
    </citation>
    <scope>NUCLEOTIDE SEQUENCE</scope>
    <source>
        <strain evidence="8">Duke_21_1</strain>
    </source>
</reference>
<evidence type="ECO:0000256" key="2">
    <source>
        <dbReference type="ARBA" id="ARBA00022485"/>
    </source>
</evidence>
<evidence type="ECO:0000256" key="6">
    <source>
        <dbReference type="ARBA" id="ARBA00023014"/>
    </source>
</evidence>
<evidence type="ECO:0000256" key="1">
    <source>
        <dbReference type="ARBA" id="ARBA00001966"/>
    </source>
</evidence>
<protein>
    <submittedName>
        <fullName evidence="8">Molybdenum cofactor biosynthesis enzyme</fullName>
    </submittedName>
</protein>
<dbReference type="InterPro" id="IPR058240">
    <property type="entry name" value="rSAM_sf"/>
</dbReference>
<name>A0AAU8AWI1_9CAUD</name>
<dbReference type="SFLD" id="SFLDS00029">
    <property type="entry name" value="Radical_SAM"/>
    <property type="match status" value="1"/>
</dbReference>
<feature type="domain" description="Radical SAM core" evidence="7">
    <location>
        <begin position="34"/>
        <end position="270"/>
    </location>
</feature>
<dbReference type="Pfam" id="PF04055">
    <property type="entry name" value="Radical_SAM"/>
    <property type="match status" value="1"/>
</dbReference>
<keyword evidence="3" id="KW-0949">S-adenosyl-L-methionine</keyword>
<evidence type="ECO:0000259" key="7">
    <source>
        <dbReference type="PROSITE" id="PS51918"/>
    </source>
</evidence>
<dbReference type="PROSITE" id="PS51918">
    <property type="entry name" value="RADICAL_SAM"/>
    <property type="match status" value="1"/>
</dbReference>
<dbReference type="InterPro" id="IPR007197">
    <property type="entry name" value="rSAM"/>
</dbReference>
<evidence type="ECO:0000256" key="5">
    <source>
        <dbReference type="ARBA" id="ARBA00023004"/>
    </source>
</evidence>
<keyword evidence="2" id="KW-0004">4Fe-4S</keyword>